<sequence>MLTVASRLHMIAFPTCRLQHEQKGRRKTVAGMNDWRLSLDMAQLGGDQRKILRRRSQEAATGDGYVLMCIVQDQIRVAALGEEVVYCSVELREIVFLGLRNGVRGYMSVSHEDAGIGER</sequence>
<evidence type="ECO:0000313" key="1">
    <source>
        <dbReference type="EMBL" id="KAG0590226.1"/>
    </source>
</evidence>
<evidence type="ECO:0000313" key="2">
    <source>
        <dbReference type="Proteomes" id="UP000822688"/>
    </source>
</evidence>
<dbReference type="EMBL" id="CM026421">
    <property type="protein sequence ID" value="KAG0590226.1"/>
    <property type="molecule type" value="Genomic_DNA"/>
</dbReference>
<name>A0A8T0J4Z5_CERPU</name>
<proteinExistence type="predicted"/>
<accession>A0A8T0J4Z5</accession>
<protein>
    <submittedName>
        <fullName evidence="1">Uncharacterized protein</fullName>
    </submittedName>
</protein>
<comment type="caution">
    <text evidence="1">The sequence shown here is derived from an EMBL/GenBank/DDBJ whole genome shotgun (WGS) entry which is preliminary data.</text>
</comment>
<keyword evidence="2" id="KW-1185">Reference proteome</keyword>
<reference evidence="1" key="1">
    <citation type="submission" date="2020-06" db="EMBL/GenBank/DDBJ databases">
        <title>WGS assembly of Ceratodon purpureus strain R40.</title>
        <authorList>
            <person name="Carey S.B."/>
            <person name="Jenkins J."/>
            <person name="Shu S."/>
            <person name="Lovell J.T."/>
            <person name="Sreedasyam A."/>
            <person name="Maumus F."/>
            <person name="Tiley G.P."/>
            <person name="Fernandez-Pozo N."/>
            <person name="Barry K."/>
            <person name="Chen C."/>
            <person name="Wang M."/>
            <person name="Lipzen A."/>
            <person name="Daum C."/>
            <person name="Saski C.A."/>
            <person name="Payton A.C."/>
            <person name="Mcbreen J.C."/>
            <person name="Conrad R.E."/>
            <person name="Kollar L.M."/>
            <person name="Olsson S."/>
            <person name="Huttunen S."/>
            <person name="Landis J.B."/>
            <person name="Wickett N.J."/>
            <person name="Johnson M.G."/>
            <person name="Rensing S.A."/>
            <person name="Grimwood J."/>
            <person name="Schmutz J."/>
            <person name="Mcdaniel S.F."/>
        </authorList>
    </citation>
    <scope>NUCLEOTIDE SEQUENCE</scope>
    <source>
        <strain evidence="1">R40</strain>
    </source>
</reference>
<dbReference type="AlphaFoldDB" id="A0A8T0J4Z5"/>
<dbReference type="Proteomes" id="UP000822688">
    <property type="component" value="Chromosome 1"/>
</dbReference>
<gene>
    <name evidence="1" type="ORF">KC19_1G082700</name>
</gene>
<organism evidence="1 2">
    <name type="scientific">Ceratodon purpureus</name>
    <name type="common">Fire moss</name>
    <name type="synonym">Dicranum purpureum</name>
    <dbReference type="NCBI Taxonomy" id="3225"/>
    <lineage>
        <taxon>Eukaryota</taxon>
        <taxon>Viridiplantae</taxon>
        <taxon>Streptophyta</taxon>
        <taxon>Embryophyta</taxon>
        <taxon>Bryophyta</taxon>
        <taxon>Bryophytina</taxon>
        <taxon>Bryopsida</taxon>
        <taxon>Dicranidae</taxon>
        <taxon>Pseudoditrichales</taxon>
        <taxon>Ditrichaceae</taxon>
        <taxon>Ceratodon</taxon>
    </lineage>
</organism>